<reference evidence="3 4" key="1">
    <citation type="submission" date="2023-04" db="EMBL/GenBank/DDBJ databases">
        <title>Streptomyces chengmaiensis sp. nov. isolated from the stem of mangrove plant in Hainan.</title>
        <authorList>
            <person name="Huang X."/>
            <person name="Zhou S."/>
            <person name="Chu X."/>
            <person name="Xie Y."/>
            <person name="Lin Y."/>
        </authorList>
    </citation>
    <scope>NUCLEOTIDE SEQUENCE [LARGE SCALE GENOMIC DNA]</scope>
    <source>
        <strain evidence="3 4">HNM0663</strain>
    </source>
</reference>
<keyword evidence="2" id="KW-0812">Transmembrane</keyword>
<evidence type="ECO:0000313" key="3">
    <source>
        <dbReference type="EMBL" id="MDH2388247.1"/>
    </source>
</evidence>
<organism evidence="3 4">
    <name type="scientific">Streptomyces chengmaiensis</name>
    <dbReference type="NCBI Taxonomy" id="3040919"/>
    <lineage>
        <taxon>Bacteria</taxon>
        <taxon>Bacillati</taxon>
        <taxon>Actinomycetota</taxon>
        <taxon>Actinomycetes</taxon>
        <taxon>Kitasatosporales</taxon>
        <taxon>Streptomycetaceae</taxon>
        <taxon>Streptomyces</taxon>
    </lineage>
</organism>
<name>A0ABT6HIW9_9ACTN</name>
<gene>
    <name evidence="3" type="ORF">QCN29_05470</name>
</gene>
<evidence type="ECO:0000313" key="4">
    <source>
        <dbReference type="Proteomes" id="UP001223144"/>
    </source>
</evidence>
<dbReference type="RefSeq" id="WP_279926550.1">
    <property type="nucleotide sequence ID" value="NZ_JARWBG010000004.1"/>
</dbReference>
<evidence type="ECO:0008006" key="5">
    <source>
        <dbReference type="Google" id="ProtNLM"/>
    </source>
</evidence>
<keyword evidence="4" id="KW-1185">Reference proteome</keyword>
<feature type="transmembrane region" description="Helical" evidence="2">
    <location>
        <begin position="148"/>
        <end position="169"/>
    </location>
</feature>
<keyword evidence="2" id="KW-1133">Transmembrane helix</keyword>
<dbReference type="EMBL" id="JARWBG010000004">
    <property type="protein sequence ID" value="MDH2388247.1"/>
    <property type="molecule type" value="Genomic_DNA"/>
</dbReference>
<keyword evidence="2" id="KW-0472">Membrane</keyword>
<feature type="region of interest" description="Disordered" evidence="1">
    <location>
        <begin position="217"/>
        <end position="277"/>
    </location>
</feature>
<dbReference type="Proteomes" id="UP001223144">
    <property type="component" value="Unassembled WGS sequence"/>
</dbReference>
<sequence length="277" mass="28880">MHMNSAGHLMAEDRAEYGRLLDEALRTARHRPEPAAKRRLTTEQLRTMALNATALITASAAAEYEHYVKVRDELRASASSASMHHSVLAPATVGEAAERGAGLGAVITVLAPVLAGAAAAIFLIVGYILKLLSPTPTFAETLLTAGWLFGALTAVGIFAAAVGLLVTALRNGPTQVSADASAAGVPDELSRARDAWREALLVRGILPFLDAALTAPGATPGTVPGQGRTPADDALEDGTPSSHRPGSRMPKIGYSGPDFTSPDFGGHDYGTPERRQD</sequence>
<evidence type="ECO:0000256" key="1">
    <source>
        <dbReference type="SAM" id="MobiDB-lite"/>
    </source>
</evidence>
<proteinExistence type="predicted"/>
<evidence type="ECO:0000256" key="2">
    <source>
        <dbReference type="SAM" id="Phobius"/>
    </source>
</evidence>
<protein>
    <recommendedName>
        <fullName evidence="5">Transmembrane protein</fullName>
    </recommendedName>
</protein>
<feature type="transmembrane region" description="Helical" evidence="2">
    <location>
        <begin position="103"/>
        <end position="128"/>
    </location>
</feature>
<accession>A0ABT6HIW9</accession>
<comment type="caution">
    <text evidence="3">The sequence shown here is derived from an EMBL/GenBank/DDBJ whole genome shotgun (WGS) entry which is preliminary data.</text>
</comment>